<dbReference type="PANTHER" id="PTHR43266">
    <property type="entry name" value="MACROLIDE-EFFLUX PROTEIN"/>
    <property type="match status" value="1"/>
</dbReference>
<sequence>MREEKNQKNTIGRSYQNRFLIFTKRCAIGRVNFWNILKIRNFSLFLFSQTISQFGDKLDYIALIAIIGLFPKEKTPFLLSQLALFITLPVLLFGPIAGVLVDRWHKKKVMVICDTLRMVCAFSIPFVYMYTKNIYPVFTIVFFMFLLALFFNTARSAIIPNLVSKKRLLNANSILNLVGRGATFLGMATGGLIIDWPIWKNIFGIAGWFVAFIIDGISFGISAFMIYIMKVNLKERIKEEAHLKPEGLFLIIKNGLVKIFTEMLQALKQIFKEKNLGFAMATIFLMIIAGSVVYVLAVPTIQQDMEWGTRGVGVLAAVGAIGLLLGAYIAGTLGQNIDLKVFIIYCFILISVGMFSFPFINQFYQFIMVALIVGVAASPIFIGQDTLIHHYADEEIRGRIFSCRDWLLNLTFVVGALLVGSLSTFIAKRYLFIIFGAIVLILSLGGFILIARAKDVKSTSVPQNN</sequence>
<feature type="transmembrane region" description="Helical" evidence="7">
    <location>
        <begin position="432"/>
        <end position="451"/>
    </location>
</feature>
<accession>A0A7C6EN54</accession>
<reference evidence="9" key="1">
    <citation type="journal article" date="2020" name="mSystems">
        <title>Genome- and Community-Level Interaction Insights into Carbon Utilization and Element Cycling Functions of Hydrothermarchaeota in Hydrothermal Sediment.</title>
        <authorList>
            <person name="Zhou Z."/>
            <person name="Liu Y."/>
            <person name="Xu W."/>
            <person name="Pan J."/>
            <person name="Luo Z.H."/>
            <person name="Li M."/>
        </authorList>
    </citation>
    <scope>NUCLEOTIDE SEQUENCE [LARGE SCALE GENOMIC DNA]</scope>
    <source>
        <strain evidence="9">SpSt-783</strain>
    </source>
</reference>
<keyword evidence="5 7" id="KW-1133">Transmembrane helix</keyword>
<dbReference type="Pfam" id="PF07690">
    <property type="entry name" value="MFS_1"/>
    <property type="match status" value="1"/>
</dbReference>
<keyword evidence="4 7" id="KW-0812">Transmembrane</keyword>
<evidence type="ECO:0000256" key="1">
    <source>
        <dbReference type="ARBA" id="ARBA00004651"/>
    </source>
</evidence>
<keyword evidence="2" id="KW-0813">Transport</keyword>
<feature type="domain" description="Major facilitator superfamily (MFS) profile" evidence="8">
    <location>
        <begin position="275"/>
        <end position="465"/>
    </location>
</feature>
<keyword evidence="3" id="KW-1003">Cell membrane</keyword>
<keyword evidence="6 7" id="KW-0472">Membrane</keyword>
<dbReference type="PANTHER" id="PTHR43266:SF2">
    <property type="entry name" value="MAJOR FACILITATOR SUPERFAMILY (MFS) PROFILE DOMAIN-CONTAINING PROTEIN"/>
    <property type="match status" value="1"/>
</dbReference>
<feature type="transmembrane region" description="Helical" evidence="7">
    <location>
        <begin position="174"/>
        <end position="199"/>
    </location>
</feature>
<feature type="transmembrane region" description="Helical" evidence="7">
    <location>
        <begin position="205"/>
        <end position="228"/>
    </location>
</feature>
<dbReference type="EMBL" id="DTHJ01000110">
    <property type="protein sequence ID" value="HHS62989.1"/>
    <property type="molecule type" value="Genomic_DNA"/>
</dbReference>
<comment type="subcellular location">
    <subcellularLocation>
        <location evidence="1">Cell membrane</location>
        <topology evidence="1">Multi-pass membrane protein</topology>
    </subcellularLocation>
</comment>
<proteinExistence type="predicted"/>
<feature type="transmembrane region" description="Helical" evidence="7">
    <location>
        <begin position="406"/>
        <end position="426"/>
    </location>
</feature>
<feature type="transmembrane region" description="Helical" evidence="7">
    <location>
        <begin position="309"/>
        <end position="330"/>
    </location>
</feature>
<feature type="transmembrane region" description="Helical" evidence="7">
    <location>
        <begin position="366"/>
        <end position="385"/>
    </location>
</feature>
<dbReference type="InterPro" id="IPR011701">
    <property type="entry name" value="MFS"/>
</dbReference>
<evidence type="ECO:0000256" key="7">
    <source>
        <dbReference type="SAM" id="Phobius"/>
    </source>
</evidence>
<feature type="transmembrane region" description="Helical" evidence="7">
    <location>
        <begin position="82"/>
        <end position="102"/>
    </location>
</feature>
<protein>
    <submittedName>
        <fullName evidence="9">MFS transporter</fullName>
    </submittedName>
</protein>
<feature type="transmembrane region" description="Helical" evidence="7">
    <location>
        <begin position="276"/>
        <end position="297"/>
    </location>
</feature>
<organism evidence="9">
    <name type="scientific">candidate division WOR-3 bacterium</name>
    <dbReference type="NCBI Taxonomy" id="2052148"/>
    <lineage>
        <taxon>Bacteria</taxon>
        <taxon>Bacteria division WOR-3</taxon>
    </lineage>
</organism>
<dbReference type="InterPro" id="IPR036259">
    <property type="entry name" value="MFS_trans_sf"/>
</dbReference>
<feature type="transmembrane region" description="Helical" evidence="7">
    <location>
        <begin position="342"/>
        <end position="360"/>
    </location>
</feature>
<dbReference type="AlphaFoldDB" id="A0A7C6EN54"/>
<feature type="transmembrane region" description="Helical" evidence="7">
    <location>
        <begin position="134"/>
        <end position="153"/>
    </location>
</feature>
<dbReference type="SUPFAM" id="SSF103473">
    <property type="entry name" value="MFS general substrate transporter"/>
    <property type="match status" value="1"/>
</dbReference>
<evidence type="ECO:0000256" key="5">
    <source>
        <dbReference type="ARBA" id="ARBA00022989"/>
    </source>
</evidence>
<evidence type="ECO:0000256" key="3">
    <source>
        <dbReference type="ARBA" id="ARBA00022475"/>
    </source>
</evidence>
<dbReference type="Gene3D" id="1.20.1250.20">
    <property type="entry name" value="MFS general substrate transporter like domains"/>
    <property type="match status" value="2"/>
</dbReference>
<dbReference type="PROSITE" id="PS50850">
    <property type="entry name" value="MFS"/>
    <property type="match status" value="1"/>
</dbReference>
<evidence type="ECO:0000256" key="4">
    <source>
        <dbReference type="ARBA" id="ARBA00022692"/>
    </source>
</evidence>
<evidence type="ECO:0000256" key="6">
    <source>
        <dbReference type="ARBA" id="ARBA00023136"/>
    </source>
</evidence>
<comment type="caution">
    <text evidence="9">The sequence shown here is derived from an EMBL/GenBank/DDBJ whole genome shotgun (WGS) entry which is preliminary data.</text>
</comment>
<dbReference type="InterPro" id="IPR020846">
    <property type="entry name" value="MFS_dom"/>
</dbReference>
<dbReference type="GO" id="GO:0005886">
    <property type="term" value="C:plasma membrane"/>
    <property type="evidence" value="ECO:0007669"/>
    <property type="project" value="UniProtKB-SubCell"/>
</dbReference>
<dbReference type="GO" id="GO:0022857">
    <property type="term" value="F:transmembrane transporter activity"/>
    <property type="evidence" value="ECO:0007669"/>
    <property type="project" value="InterPro"/>
</dbReference>
<gene>
    <name evidence="9" type="ORF">ENV70_05190</name>
</gene>
<evidence type="ECO:0000256" key="2">
    <source>
        <dbReference type="ARBA" id="ARBA00022448"/>
    </source>
</evidence>
<evidence type="ECO:0000313" key="9">
    <source>
        <dbReference type="EMBL" id="HHS62989.1"/>
    </source>
</evidence>
<evidence type="ECO:0000259" key="8">
    <source>
        <dbReference type="PROSITE" id="PS50850"/>
    </source>
</evidence>
<name>A0A7C6EN54_UNCW3</name>
<dbReference type="CDD" id="cd06173">
    <property type="entry name" value="MFS_MefA_like"/>
    <property type="match status" value="1"/>
</dbReference>